<keyword evidence="4" id="KW-0732">Signal</keyword>
<evidence type="ECO:0000256" key="3">
    <source>
        <dbReference type="SAM" id="Phobius"/>
    </source>
</evidence>
<dbReference type="Proteomes" id="UP000291832">
    <property type="component" value="Unassembled WGS sequence"/>
</dbReference>
<dbReference type="OrthoDB" id="186919at2"/>
<dbReference type="InterPro" id="IPR025645">
    <property type="entry name" value="DUF4349"/>
</dbReference>
<gene>
    <name evidence="6" type="ORF">EV139_0543</name>
</gene>
<evidence type="ECO:0000313" key="7">
    <source>
        <dbReference type="Proteomes" id="UP000291832"/>
    </source>
</evidence>
<name>A0A4Q7U5C0_9MICO</name>
<feature type="compositionally biased region" description="Low complexity" evidence="2">
    <location>
        <begin position="300"/>
        <end position="313"/>
    </location>
</feature>
<keyword evidence="3" id="KW-0472">Membrane</keyword>
<comment type="caution">
    <text evidence="6">The sequence shown here is derived from an EMBL/GenBank/DDBJ whole genome shotgun (WGS) entry which is preliminary data.</text>
</comment>
<evidence type="ECO:0000313" key="6">
    <source>
        <dbReference type="EMBL" id="RZT68814.1"/>
    </source>
</evidence>
<keyword evidence="3" id="KW-1133">Transmembrane helix</keyword>
<feature type="transmembrane region" description="Helical" evidence="3">
    <location>
        <begin position="261"/>
        <end position="286"/>
    </location>
</feature>
<feature type="region of interest" description="Disordered" evidence="2">
    <location>
        <begin position="293"/>
        <end position="352"/>
    </location>
</feature>
<dbReference type="AlphaFoldDB" id="A0A4Q7U5C0"/>
<keyword evidence="1" id="KW-0175">Coiled coil</keyword>
<feature type="region of interest" description="Disordered" evidence="2">
    <location>
        <begin position="31"/>
        <end position="50"/>
    </location>
</feature>
<accession>A0A4Q7U5C0</accession>
<reference evidence="6 7" key="1">
    <citation type="journal article" date="2015" name="Stand. Genomic Sci.">
        <title>Genomic Encyclopedia of Bacterial and Archaeal Type Strains, Phase III: the genomes of soil and plant-associated and newly described type strains.</title>
        <authorList>
            <person name="Whitman W.B."/>
            <person name="Woyke T."/>
            <person name="Klenk H.P."/>
            <person name="Zhou Y."/>
            <person name="Lilburn T.G."/>
            <person name="Beck B.J."/>
            <person name="De Vos P."/>
            <person name="Vandamme P."/>
            <person name="Eisen J.A."/>
            <person name="Garrity G."/>
            <person name="Hugenholtz P."/>
            <person name="Kyrpides N.C."/>
        </authorList>
    </citation>
    <scope>NUCLEOTIDE SEQUENCE [LARGE SCALE GENOMIC DNA]</scope>
    <source>
        <strain evidence="6 7">RF6</strain>
    </source>
</reference>
<evidence type="ECO:0000259" key="5">
    <source>
        <dbReference type="Pfam" id="PF14257"/>
    </source>
</evidence>
<feature type="compositionally biased region" description="Pro residues" evidence="2">
    <location>
        <begin position="314"/>
        <end position="326"/>
    </location>
</feature>
<dbReference type="RefSeq" id="WP_130452755.1">
    <property type="nucleotide sequence ID" value="NZ_QYAG01000005.1"/>
</dbReference>
<proteinExistence type="predicted"/>
<evidence type="ECO:0000256" key="4">
    <source>
        <dbReference type="SAM" id="SignalP"/>
    </source>
</evidence>
<feature type="signal peptide" evidence="4">
    <location>
        <begin position="1"/>
        <end position="24"/>
    </location>
</feature>
<sequence>MNRRRTLAVAAASALLLAPLSACSALTGPLGASSSNSSGPVDAGAALPDVAGGAEAGSQFTEQLDAPGREGVVDRSVIRTGDLSLTVSDVGAASDQAAQITVELGGSVESQLTEAATGTSPASATLSLRVPADSLDVALTRLSEVGTVVSQSRSATDVTTEHVDLQARVTALEASVERLTKLIDGATSTSDLIEAEAALSDRQQELDGLRAQLTSLEGSVDEATIWVSLTTPSVLPGGGPTTFWDGLGAGIASLGAAASGAVVVLGILLPWLVLAGMIAGAIVWIVRATRTRRARRGPVTASSTTDPASDSTPTPDPGQTPTPDPEPGGETGPAAADSVTTPPTDRTPEPRQ</sequence>
<dbReference type="Pfam" id="PF14257">
    <property type="entry name" value="DUF4349"/>
    <property type="match status" value="1"/>
</dbReference>
<organism evidence="6 7">
    <name type="scientific">Leucobacter luti</name>
    <dbReference type="NCBI Taxonomy" id="340320"/>
    <lineage>
        <taxon>Bacteria</taxon>
        <taxon>Bacillati</taxon>
        <taxon>Actinomycetota</taxon>
        <taxon>Actinomycetes</taxon>
        <taxon>Micrococcales</taxon>
        <taxon>Microbacteriaceae</taxon>
        <taxon>Leucobacter</taxon>
    </lineage>
</organism>
<keyword evidence="7" id="KW-1185">Reference proteome</keyword>
<dbReference type="EMBL" id="SHKI01000002">
    <property type="protein sequence ID" value="RZT68814.1"/>
    <property type="molecule type" value="Genomic_DNA"/>
</dbReference>
<evidence type="ECO:0000256" key="1">
    <source>
        <dbReference type="SAM" id="Coils"/>
    </source>
</evidence>
<evidence type="ECO:0000256" key="2">
    <source>
        <dbReference type="SAM" id="MobiDB-lite"/>
    </source>
</evidence>
<feature type="coiled-coil region" evidence="1">
    <location>
        <begin position="162"/>
        <end position="219"/>
    </location>
</feature>
<protein>
    <submittedName>
        <fullName evidence="6">Uncharacterized protein DUF4349</fullName>
    </submittedName>
</protein>
<feature type="chain" id="PRO_5020898713" evidence="4">
    <location>
        <begin position="25"/>
        <end position="352"/>
    </location>
</feature>
<keyword evidence="3" id="KW-0812">Transmembrane</keyword>
<feature type="domain" description="DUF4349" evidence="5">
    <location>
        <begin position="75"/>
        <end position="284"/>
    </location>
</feature>